<accession>A0ABS7EQ25</accession>
<dbReference type="Proteomes" id="UP001196136">
    <property type="component" value="Unassembled WGS sequence"/>
</dbReference>
<protein>
    <submittedName>
        <fullName evidence="3">Type 1 glutamine amidotransferase</fullName>
    </submittedName>
</protein>
<dbReference type="RefSeq" id="WP_220113252.1">
    <property type="nucleotide sequence ID" value="NZ_JAHZSV010000007.1"/>
</dbReference>
<comment type="caution">
    <text evidence="3">The sequence shown here is derived from an EMBL/GenBank/DDBJ whole genome shotgun (WGS) entry which is preliminary data.</text>
</comment>
<dbReference type="InterPro" id="IPR002818">
    <property type="entry name" value="DJ-1/PfpI"/>
</dbReference>
<keyword evidence="3" id="KW-0315">Glutamine amidotransferase</keyword>
<dbReference type="NCBIfam" id="TIGR01382">
    <property type="entry name" value="PfpI"/>
    <property type="match status" value="1"/>
</dbReference>
<dbReference type="InterPro" id="IPR006286">
    <property type="entry name" value="C56_PfpI-like"/>
</dbReference>
<comment type="similarity">
    <text evidence="1">Belongs to the peptidase C56 family.</text>
</comment>
<reference evidence="3 4" key="1">
    <citation type="submission" date="2021-08" db="EMBL/GenBank/DDBJ databases">
        <title>Muricauda profundi sp. nov., a marine bacterium isolated from deep seawater of the Mariana Trench.</title>
        <authorList>
            <person name="Wei Y."/>
        </authorList>
    </citation>
    <scope>NUCLEOTIDE SEQUENCE [LARGE SCALE GENOMIC DNA]</scope>
    <source>
        <strain evidence="3 4">W52</strain>
    </source>
</reference>
<evidence type="ECO:0000313" key="4">
    <source>
        <dbReference type="Proteomes" id="UP001196136"/>
    </source>
</evidence>
<feature type="domain" description="DJ-1/PfpI" evidence="2">
    <location>
        <begin position="6"/>
        <end position="174"/>
    </location>
</feature>
<name>A0ABS7EQ25_9FLAO</name>
<dbReference type="CDD" id="cd03134">
    <property type="entry name" value="GATase1_PfpI_like"/>
    <property type="match status" value="1"/>
</dbReference>
<dbReference type="PANTHER" id="PTHR42733:SF12">
    <property type="entry name" value="PROTEINASE"/>
    <property type="match status" value="1"/>
</dbReference>
<dbReference type="EMBL" id="JAHZSV010000007">
    <property type="protein sequence ID" value="MBW8199656.1"/>
    <property type="molecule type" value="Genomic_DNA"/>
</dbReference>
<evidence type="ECO:0000313" key="3">
    <source>
        <dbReference type="EMBL" id="MBW8199656.1"/>
    </source>
</evidence>
<dbReference type="SUPFAM" id="SSF52317">
    <property type="entry name" value="Class I glutamine amidotransferase-like"/>
    <property type="match status" value="1"/>
</dbReference>
<dbReference type="InterPro" id="IPR029062">
    <property type="entry name" value="Class_I_gatase-like"/>
</dbReference>
<dbReference type="Pfam" id="PF01965">
    <property type="entry name" value="DJ-1_PfpI"/>
    <property type="match status" value="1"/>
</dbReference>
<evidence type="ECO:0000259" key="2">
    <source>
        <dbReference type="Pfam" id="PF01965"/>
    </source>
</evidence>
<dbReference type="Gene3D" id="3.40.50.880">
    <property type="match status" value="1"/>
</dbReference>
<organism evidence="3 4">
    <name type="scientific">Flagellimonas abyssi</name>
    <dbReference type="NCBI Taxonomy" id="2864871"/>
    <lineage>
        <taxon>Bacteria</taxon>
        <taxon>Pseudomonadati</taxon>
        <taxon>Bacteroidota</taxon>
        <taxon>Flavobacteriia</taxon>
        <taxon>Flavobacteriales</taxon>
        <taxon>Flavobacteriaceae</taxon>
        <taxon>Flagellimonas</taxon>
    </lineage>
</organism>
<proteinExistence type="inferred from homology"/>
<keyword evidence="4" id="KW-1185">Reference proteome</keyword>
<dbReference type="PANTHER" id="PTHR42733">
    <property type="entry name" value="DJ-1 PROTEIN"/>
    <property type="match status" value="1"/>
</dbReference>
<gene>
    <name evidence="3" type="ORF">K1F36_07440</name>
</gene>
<dbReference type="PROSITE" id="PS51276">
    <property type="entry name" value="PEPTIDASE_C56_PFPI"/>
    <property type="match status" value="1"/>
</dbReference>
<evidence type="ECO:0000256" key="1">
    <source>
        <dbReference type="ARBA" id="ARBA00008542"/>
    </source>
</evidence>
<sequence>MKLKEKRIAILATDGFEQSELFEPLEKLKSEGATVDIVSTKEGEIKSWNKTDWGKSIKVDKTVDSAHILDYDALVLPGGVMNPDTLRTHTVAVNFVKGFFERSKPVAAICHAPWLLIEAEVIDGRKVTSYKSIKKDVINAGGLWEDNEVVVDSGLVTSRNPGDLPAFCNKIVEEVLEGKHEEQHA</sequence>